<dbReference type="AlphaFoldDB" id="A0A0C2XHJ9"/>
<dbReference type="Proteomes" id="UP000053424">
    <property type="component" value="Unassembled WGS sequence"/>
</dbReference>
<proteinExistence type="predicted"/>
<accession>A0A0C2XHJ9</accession>
<sequence>MFHHRGYSSTGSYPRKCDHANYFKLETSKAATFSIVNVIKSHSRRLRSLQLDAGANTLKRITDSMDCSQLFRLQIRLEGEKPSGRKFVMRMPKANPTYLTLIKCSSRSIRIGRDNLTNAMVDVLSVNKCIELLRLAPVLEYFHVVKCIETSRNIHVNGFQVLVHLRLRSLNLPISLPKTFLESINLPSLTEWKQHMGSQPIPVAAMLSLLERSRCCLEALTLYGIPPPAEALSDLLQEIPSIERLCLSFDLKWIQDTVLMDNILTRIFHKIPISSADAATPKSFLPHLQIIDCQSYNDEHIPLFSWKPIPEHYREGRRRSLRLKSAAFKRYMTAETALQLIQLVDEGVDLQITDKETGLDFIEECRNLTRKQPHSLVTLARKLITNLK</sequence>
<protein>
    <recommendedName>
        <fullName evidence="3">F-box domain-containing protein</fullName>
    </recommendedName>
</protein>
<evidence type="ECO:0008006" key="3">
    <source>
        <dbReference type="Google" id="ProtNLM"/>
    </source>
</evidence>
<dbReference type="HOGENOM" id="CLU_018544_14_1_1"/>
<evidence type="ECO:0000313" key="1">
    <source>
        <dbReference type="EMBL" id="KIM37338.1"/>
    </source>
</evidence>
<keyword evidence="2" id="KW-1185">Reference proteome</keyword>
<organism evidence="1 2">
    <name type="scientific">Hebeloma cylindrosporum</name>
    <dbReference type="NCBI Taxonomy" id="76867"/>
    <lineage>
        <taxon>Eukaryota</taxon>
        <taxon>Fungi</taxon>
        <taxon>Dikarya</taxon>
        <taxon>Basidiomycota</taxon>
        <taxon>Agaricomycotina</taxon>
        <taxon>Agaricomycetes</taxon>
        <taxon>Agaricomycetidae</taxon>
        <taxon>Agaricales</taxon>
        <taxon>Agaricineae</taxon>
        <taxon>Hymenogastraceae</taxon>
        <taxon>Hebeloma</taxon>
    </lineage>
</organism>
<name>A0A0C2XHJ9_HEBCY</name>
<reference evidence="1 2" key="1">
    <citation type="submission" date="2014-04" db="EMBL/GenBank/DDBJ databases">
        <authorList>
            <consortium name="DOE Joint Genome Institute"/>
            <person name="Kuo A."/>
            <person name="Gay G."/>
            <person name="Dore J."/>
            <person name="Kohler A."/>
            <person name="Nagy L.G."/>
            <person name="Floudas D."/>
            <person name="Copeland A."/>
            <person name="Barry K.W."/>
            <person name="Cichocki N."/>
            <person name="Veneault-Fourrey C."/>
            <person name="LaButti K."/>
            <person name="Lindquist E.A."/>
            <person name="Lipzen A."/>
            <person name="Lundell T."/>
            <person name="Morin E."/>
            <person name="Murat C."/>
            <person name="Sun H."/>
            <person name="Tunlid A."/>
            <person name="Henrissat B."/>
            <person name="Grigoriev I.V."/>
            <person name="Hibbett D.S."/>
            <person name="Martin F."/>
            <person name="Nordberg H.P."/>
            <person name="Cantor M.N."/>
            <person name="Hua S.X."/>
        </authorList>
    </citation>
    <scope>NUCLEOTIDE SEQUENCE [LARGE SCALE GENOMIC DNA]</scope>
    <source>
        <strain evidence="2">h7</strain>
    </source>
</reference>
<dbReference type="OrthoDB" id="2269034at2759"/>
<evidence type="ECO:0000313" key="2">
    <source>
        <dbReference type="Proteomes" id="UP000053424"/>
    </source>
</evidence>
<gene>
    <name evidence="1" type="ORF">M413DRAFT_423561</name>
</gene>
<reference evidence="2" key="2">
    <citation type="submission" date="2015-01" db="EMBL/GenBank/DDBJ databases">
        <title>Evolutionary Origins and Diversification of the Mycorrhizal Mutualists.</title>
        <authorList>
            <consortium name="DOE Joint Genome Institute"/>
            <consortium name="Mycorrhizal Genomics Consortium"/>
            <person name="Kohler A."/>
            <person name="Kuo A."/>
            <person name="Nagy L.G."/>
            <person name="Floudas D."/>
            <person name="Copeland A."/>
            <person name="Barry K.W."/>
            <person name="Cichocki N."/>
            <person name="Veneault-Fourrey C."/>
            <person name="LaButti K."/>
            <person name="Lindquist E.A."/>
            <person name="Lipzen A."/>
            <person name="Lundell T."/>
            <person name="Morin E."/>
            <person name="Murat C."/>
            <person name="Riley R."/>
            <person name="Ohm R."/>
            <person name="Sun H."/>
            <person name="Tunlid A."/>
            <person name="Henrissat B."/>
            <person name="Grigoriev I.V."/>
            <person name="Hibbett D.S."/>
            <person name="Martin F."/>
        </authorList>
    </citation>
    <scope>NUCLEOTIDE SEQUENCE [LARGE SCALE GENOMIC DNA]</scope>
    <source>
        <strain evidence="2">h7</strain>
    </source>
</reference>
<dbReference type="EMBL" id="KN831798">
    <property type="protein sequence ID" value="KIM37338.1"/>
    <property type="molecule type" value="Genomic_DNA"/>
</dbReference>